<keyword evidence="8" id="KW-1185">Reference proteome</keyword>
<evidence type="ECO:0000256" key="1">
    <source>
        <dbReference type="ARBA" id="ARBA00004141"/>
    </source>
</evidence>
<dbReference type="GO" id="GO:0030001">
    <property type="term" value="P:metal ion transport"/>
    <property type="evidence" value="ECO:0007669"/>
    <property type="project" value="TreeGrafter"/>
</dbReference>
<evidence type="ECO:0000313" key="7">
    <source>
        <dbReference type="EMBL" id="KAK3091338.1"/>
    </source>
</evidence>
<dbReference type="GO" id="GO:0005886">
    <property type="term" value="C:plasma membrane"/>
    <property type="evidence" value="ECO:0007669"/>
    <property type="project" value="TreeGrafter"/>
</dbReference>
<proteinExistence type="predicted"/>
<feature type="domain" description="Ion transport" evidence="6">
    <location>
        <begin position="130"/>
        <end position="399"/>
    </location>
</feature>
<dbReference type="InterPro" id="IPR050927">
    <property type="entry name" value="TRPM"/>
</dbReference>
<keyword evidence="2 5" id="KW-0812">Transmembrane</keyword>
<evidence type="ECO:0000256" key="4">
    <source>
        <dbReference type="ARBA" id="ARBA00023136"/>
    </source>
</evidence>
<accession>A0AA88XT92</accession>
<dbReference type="Pfam" id="PF00520">
    <property type="entry name" value="Ion_trans"/>
    <property type="match status" value="1"/>
</dbReference>
<dbReference type="EMBL" id="VSWD01000010">
    <property type="protein sequence ID" value="KAK3091338.1"/>
    <property type="molecule type" value="Genomic_DNA"/>
</dbReference>
<comment type="subcellular location">
    <subcellularLocation>
        <location evidence="1">Membrane</location>
        <topology evidence="1">Multi-pass membrane protein</topology>
    </subcellularLocation>
</comment>
<feature type="transmembrane region" description="Helical" evidence="5">
    <location>
        <begin position="234"/>
        <end position="253"/>
    </location>
</feature>
<feature type="transmembrane region" description="Helical" evidence="5">
    <location>
        <begin position="201"/>
        <end position="222"/>
    </location>
</feature>
<sequence length="486" mass="58059">MIKVLDKLGFSENLLNLKRLNVIKFNNREPDILFSDRCLELMTEMYDQNAKAAMKIVDTEVTIWGITSTPMTFAYENYEIDFVAHTCPQRRLNRIWYNKLAPDFVPFVKDLCSRPIEFFEAPLFRYLYHYILFLLMLIAFSAFVMTSVDDYYYRRPIARVWEYYIYIWAAGDLIEEIRNGLGIFITGGKTHRGYFSRAKRYLYDFWNAVDILSYLLLILALFTRHLWEPEPFTIARRMFSVSLLLMYLRYLQVFLMSRRLGPKLIMIKEMLKDLMYFLLIAFVVIIGVGIYYHANLYPNHINLAGEGNWDTWHIWKILYYPYWQLYGESFSEFLEDQEQSNCTSDRSMYEVSTDLERCAEKDPTVPIVSAIYMLISNLLLVNLVIAMFSYTFDAVTANAEKLWRFQKYVVITDYEEKIPSPFNLLLRLYQILKWAWKRFCCKGRCCFKTKEKNEEKDIKKESKRQFRLRFQKMIASEISSLKDTKL</sequence>
<evidence type="ECO:0000256" key="2">
    <source>
        <dbReference type="ARBA" id="ARBA00022692"/>
    </source>
</evidence>
<evidence type="ECO:0000313" key="8">
    <source>
        <dbReference type="Proteomes" id="UP001186944"/>
    </source>
</evidence>
<comment type="caution">
    <text evidence="7">The sequence shown here is derived from an EMBL/GenBank/DDBJ whole genome shotgun (WGS) entry which is preliminary data.</text>
</comment>
<dbReference type="PANTHER" id="PTHR13800:SF1">
    <property type="entry name" value="TRANSIENT RECEPTOR POTENTIAL CATION CHANNEL TRPM"/>
    <property type="match status" value="1"/>
</dbReference>
<dbReference type="AlphaFoldDB" id="A0AA88XT92"/>
<feature type="transmembrane region" description="Helical" evidence="5">
    <location>
        <begin position="370"/>
        <end position="392"/>
    </location>
</feature>
<reference evidence="7" key="1">
    <citation type="submission" date="2019-08" db="EMBL/GenBank/DDBJ databases">
        <title>The improved chromosome-level genome for the pearl oyster Pinctada fucata martensii using PacBio sequencing and Hi-C.</title>
        <authorList>
            <person name="Zheng Z."/>
        </authorList>
    </citation>
    <scope>NUCLEOTIDE SEQUENCE</scope>
    <source>
        <strain evidence="7">ZZ-2019</strain>
        <tissue evidence="7">Adductor muscle</tissue>
    </source>
</reference>
<organism evidence="7 8">
    <name type="scientific">Pinctada imbricata</name>
    <name type="common">Atlantic pearl-oyster</name>
    <name type="synonym">Pinctada martensii</name>
    <dbReference type="NCBI Taxonomy" id="66713"/>
    <lineage>
        <taxon>Eukaryota</taxon>
        <taxon>Metazoa</taxon>
        <taxon>Spiralia</taxon>
        <taxon>Lophotrochozoa</taxon>
        <taxon>Mollusca</taxon>
        <taxon>Bivalvia</taxon>
        <taxon>Autobranchia</taxon>
        <taxon>Pteriomorphia</taxon>
        <taxon>Pterioida</taxon>
        <taxon>Pterioidea</taxon>
        <taxon>Pteriidae</taxon>
        <taxon>Pinctada</taxon>
    </lineage>
</organism>
<keyword evidence="3 5" id="KW-1133">Transmembrane helix</keyword>
<evidence type="ECO:0000256" key="3">
    <source>
        <dbReference type="ARBA" id="ARBA00022989"/>
    </source>
</evidence>
<keyword evidence="4 5" id="KW-0472">Membrane</keyword>
<dbReference type="Proteomes" id="UP001186944">
    <property type="component" value="Unassembled WGS sequence"/>
</dbReference>
<gene>
    <name evidence="7" type="ORF">FSP39_019071</name>
</gene>
<feature type="transmembrane region" description="Helical" evidence="5">
    <location>
        <begin position="274"/>
        <end position="294"/>
    </location>
</feature>
<protein>
    <recommendedName>
        <fullName evidence="6">Ion transport domain-containing protein</fullName>
    </recommendedName>
</protein>
<dbReference type="GO" id="GO:0005261">
    <property type="term" value="F:monoatomic cation channel activity"/>
    <property type="evidence" value="ECO:0007669"/>
    <property type="project" value="TreeGrafter"/>
</dbReference>
<evidence type="ECO:0000256" key="5">
    <source>
        <dbReference type="SAM" id="Phobius"/>
    </source>
</evidence>
<name>A0AA88XT92_PINIB</name>
<dbReference type="InterPro" id="IPR005821">
    <property type="entry name" value="Ion_trans_dom"/>
</dbReference>
<dbReference type="PANTHER" id="PTHR13800">
    <property type="entry name" value="TRANSIENT RECEPTOR POTENTIAL CATION CHANNEL, SUBFAMILY M, MEMBER 6"/>
    <property type="match status" value="1"/>
</dbReference>
<feature type="transmembrane region" description="Helical" evidence="5">
    <location>
        <begin position="127"/>
        <end position="148"/>
    </location>
</feature>
<evidence type="ECO:0000259" key="6">
    <source>
        <dbReference type="Pfam" id="PF00520"/>
    </source>
</evidence>